<dbReference type="SUPFAM" id="SSF159234">
    <property type="entry name" value="FomD-like"/>
    <property type="match status" value="1"/>
</dbReference>
<dbReference type="InterPro" id="IPR050212">
    <property type="entry name" value="Ntdp-like"/>
</dbReference>
<evidence type="ECO:0000313" key="3">
    <source>
        <dbReference type="EMBL" id="GIF92089.1"/>
    </source>
</evidence>
<gene>
    <name evidence="3" type="ORF">Cch02nite_55330</name>
</gene>
<dbReference type="RefSeq" id="WP_120317328.1">
    <property type="nucleotide sequence ID" value="NZ_BAAALB010000029.1"/>
</dbReference>
<keyword evidence="1" id="KW-0378">Hydrolase</keyword>
<accession>A0A8J3K9T1</accession>
<dbReference type="AlphaFoldDB" id="A0A8J3K9T1"/>
<dbReference type="InterPro" id="IPR007295">
    <property type="entry name" value="DUF402"/>
</dbReference>
<keyword evidence="4" id="KW-1185">Reference proteome</keyword>
<dbReference type="Gene3D" id="2.40.380.10">
    <property type="entry name" value="FomD-like"/>
    <property type="match status" value="1"/>
</dbReference>
<dbReference type="Proteomes" id="UP000619293">
    <property type="component" value="Unassembled WGS sequence"/>
</dbReference>
<dbReference type="PANTHER" id="PTHR39159:SF1">
    <property type="entry name" value="UPF0374 PROTEIN YGAC"/>
    <property type="match status" value="1"/>
</dbReference>
<dbReference type="PANTHER" id="PTHR39159">
    <property type="match status" value="1"/>
</dbReference>
<reference evidence="3 4" key="1">
    <citation type="submission" date="2021-01" db="EMBL/GenBank/DDBJ databases">
        <title>Whole genome shotgun sequence of Catellatospora chokoriensis NBRC 107358.</title>
        <authorList>
            <person name="Komaki H."/>
            <person name="Tamura T."/>
        </authorList>
    </citation>
    <scope>NUCLEOTIDE SEQUENCE [LARGE SCALE GENOMIC DNA]</scope>
    <source>
        <strain evidence="3 4">NBRC 107358</strain>
    </source>
</reference>
<evidence type="ECO:0000256" key="1">
    <source>
        <dbReference type="ARBA" id="ARBA00022801"/>
    </source>
</evidence>
<organism evidence="3 4">
    <name type="scientific">Catellatospora chokoriensis</name>
    <dbReference type="NCBI Taxonomy" id="310353"/>
    <lineage>
        <taxon>Bacteria</taxon>
        <taxon>Bacillati</taxon>
        <taxon>Actinomycetota</taxon>
        <taxon>Actinomycetes</taxon>
        <taxon>Micromonosporales</taxon>
        <taxon>Micromonosporaceae</taxon>
        <taxon>Catellatospora</taxon>
    </lineage>
</organism>
<comment type="caution">
    <text evidence="3">The sequence shown here is derived from an EMBL/GenBank/DDBJ whole genome shotgun (WGS) entry which is preliminary data.</text>
</comment>
<name>A0A8J3K9T1_9ACTN</name>
<protein>
    <recommendedName>
        <fullName evidence="2">DUF402 domain-containing protein</fullName>
    </recommendedName>
</protein>
<dbReference type="Pfam" id="PF04167">
    <property type="entry name" value="DUF402"/>
    <property type="match status" value="1"/>
</dbReference>
<feature type="domain" description="DUF402" evidence="2">
    <location>
        <begin position="12"/>
        <end position="146"/>
    </location>
</feature>
<sequence>MGVVRVEIRKFDGSAHRAFPATLLGRDEHGTWLGIPSGTVSDTGKVYEIPGVVLVPHTGWWTAMFNAAPRNTSLYCDITTPATWNDDTVTVTDLDLDVRKIRLTGEVQLVDEDEFAVHQAKFGYPEEVVKQARDAAQWLLEAVRTNQEPFTTHFHRWLAHVSP</sequence>
<evidence type="ECO:0000313" key="4">
    <source>
        <dbReference type="Proteomes" id="UP000619293"/>
    </source>
</evidence>
<proteinExistence type="predicted"/>
<dbReference type="EMBL" id="BONG01000040">
    <property type="protein sequence ID" value="GIF92089.1"/>
    <property type="molecule type" value="Genomic_DNA"/>
</dbReference>
<dbReference type="GO" id="GO:0016787">
    <property type="term" value="F:hydrolase activity"/>
    <property type="evidence" value="ECO:0007669"/>
    <property type="project" value="UniProtKB-KW"/>
</dbReference>
<evidence type="ECO:0000259" key="2">
    <source>
        <dbReference type="Pfam" id="PF04167"/>
    </source>
</evidence>
<dbReference type="InterPro" id="IPR035930">
    <property type="entry name" value="FomD-like_sf"/>
</dbReference>